<reference evidence="1 2" key="1">
    <citation type="submission" date="2024-01" db="EMBL/GenBank/DDBJ databases">
        <title>A draft genome for the cacao thread blight pathogen Marasmiellus scandens.</title>
        <authorList>
            <person name="Baruah I.K."/>
            <person name="Leung J."/>
            <person name="Bukari Y."/>
            <person name="Amoako-Attah I."/>
            <person name="Meinhardt L.W."/>
            <person name="Bailey B.A."/>
            <person name="Cohen S.P."/>
        </authorList>
    </citation>
    <scope>NUCLEOTIDE SEQUENCE [LARGE SCALE GENOMIC DNA]</scope>
    <source>
        <strain evidence="1 2">GH-19</strain>
    </source>
</reference>
<keyword evidence="2" id="KW-1185">Reference proteome</keyword>
<protein>
    <submittedName>
        <fullName evidence="1">Uncharacterized protein</fullName>
    </submittedName>
</protein>
<evidence type="ECO:0000313" key="1">
    <source>
        <dbReference type="EMBL" id="KAK7434277.1"/>
    </source>
</evidence>
<proteinExistence type="predicted"/>
<comment type="caution">
    <text evidence="1">The sequence shown here is derived from an EMBL/GenBank/DDBJ whole genome shotgun (WGS) entry which is preliminary data.</text>
</comment>
<accession>A0ABR1IL85</accession>
<evidence type="ECO:0000313" key="2">
    <source>
        <dbReference type="Proteomes" id="UP001498398"/>
    </source>
</evidence>
<dbReference type="Proteomes" id="UP001498398">
    <property type="component" value="Unassembled WGS sequence"/>
</dbReference>
<name>A0ABR1IL85_9AGAR</name>
<sequence length="281" mass="32229">MSIVAPRIRPLADIVETDMPAPQGQAEGVTRELPITLYLINLEDFEAYCEIIYNPNLILMTSKKPVLFWLGILRLGSMWGWDEAVKYASACINECGNQELDPYEKLLLGIKHNMPSWVYSALQSLYFHGNLPRPANKKEYNNIIPVEQWEPINWTLQEGSKLLEKTVHELVQHAPRLPAGDDAEWEDHKCADHQACVNALVSEWYHVRNNVPNHIRAQGGQYGLTYDLMDSIEQYKFKGMDPRCRTSIMRDLSSIVYGFYDRICCAVGNRMLGIEEEEVQP</sequence>
<organism evidence="1 2">
    <name type="scientific">Marasmiellus scandens</name>
    <dbReference type="NCBI Taxonomy" id="2682957"/>
    <lineage>
        <taxon>Eukaryota</taxon>
        <taxon>Fungi</taxon>
        <taxon>Dikarya</taxon>
        <taxon>Basidiomycota</taxon>
        <taxon>Agaricomycotina</taxon>
        <taxon>Agaricomycetes</taxon>
        <taxon>Agaricomycetidae</taxon>
        <taxon>Agaricales</taxon>
        <taxon>Marasmiineae</taxon>
        <taxon>Omphalotaceae</taxon>
        <taxon>Marasmiellus</taxon>
    </lineage>
</organism>
<gene>
    <name evidence="1" type="ORF">VKT23_020278</name>
</gene>
<dbReference type="EMBL" id="JBANRG010000128">
    <property type="protein sequence ID" value="KAK7434277.1"/>
    <property type="molecule type" value="Genomic_DNA"/>
</dbReference>